<dbReference type="EMBL" id="LXQA011330804">
    <property type="protein sequence ID" value="MCI93495.1"/>
    <property type="molecule type" value="Genomic_DNA"/>
</dbReference>
<dbReference type="Proteomes" id="UP000265520">
    <property type="component" value="Unassembled WGS sequence"/>
</dbReference>
<sequence>MQVFGAIDEKSHFRARQGSLSEAQRTNSRKFWQVGEHQRESMRSSPLFAQRELATA</sequence>
<proteinExistence type="predicted"/>
<feature type="non-terminal residue" evidence="2">
    <location>
        <position position="56"/>
    </location>
</feature>
<evidence type="ECO:0000256" key="1">
    <source>
        <dbReference type="SAM" id="MobiDB-lite"/>
    </source>
</evidence>
<dbReference type="AlphaFoldDB" id="A0A392W3J9"/>
<protein>
    <submittedName>
        <fullName evidence="2">Uncharacterized protein</fullName>
    </submittedName>
</protein>
<accession>A0A392W3J9</accession>
<keyword evidence="3" id="KW-1185">Reference proteome</keyword>
<evidence type="ECO:0000313" key="3">
    <source>
        <dbReference type="Proteomes" id="UP000265520"/>
    </source>
</evidence>
<evidence type="ECO:0000313" key="2">
    <source>
        <dbReference type="EMBL" id="MCI93495.1"/>
    </source>
</evidence>
<feature type="region of interest" description="Disordered" evidence="1">
    <location>
        <begin position="33"/>
        <end position="56"/>
    </location>
</feature>
<organism evidence="2 3">
    <name type="scientific">Trifolium medium</name>
    <dbReference type="NCBI Taxonomy" id="97028"/>
    <lineage>
        <taxon>Eukaryota</taxon>
        <taxon>Viridiplantae</taxon>
        <taxon>Streptophyta</taxon>
        <taxon>Embryophyta</taxon>
        <taxon>Tracheophyta</taxon>
        <taxon>Spermatophyta</taxon>
        <taxon>Magnoliopsida</taxon>
        <taxon>eudicotyledons</taxon>
        <taxon>Gunneridae</taxon>
        <taxon>Pentapetalae</taxon>
        <taxon>rosids</taxon>
        <taxon>fabids</taxon>
        <taxon>Fabales</taxon>
        <taxon>Fabaceae</taxon>
        <taxon>Papilionoideae</taxon>
        <taxon>50 kb inversion clade</taxon>
        <taxon>NPAAA clade</taxon>
        <taxon>Hologalegina</taxon>
        <taxon>IRL clade</taxon>
        <taxon>Trifolieae</taxon>
        <taxon>Trifolium</taxon>
    </lineage>
</organism>
<reference evidence="2 3" key="1">
    <citation type="journal article" date="2018" name="Front. Plant Sci.">
        <title>Red Clover (Trifolium pratense) and Zigzag Clover (T. medium) - A Picture of Genomic Similarities and Differences.</title>
        <authorList>
            <person name="Dluhosova J."/>
            <person name="Istvanek J."/>
            <person name="Nedelnik J."/>
            <person name="Repkova J."/>
        </authorList>
    </citation>
    <scope>NUCLEOTIDE SEQUENCE [LARGE SCALE GENOMIC DNA]</scope>
    <source>
        <strain evidence="3">cv. 10/8</strain>
        <tissue evidence="2">Leaf</tissue>
    </source>
</reference>
<name>A0A392W3J9_9FABA</name>
<comment type="caution">
    <text evidence="2">The sequence shown here is derived from an EMBL/GenBank/DDBJ whole genome shotgun (WGS) entry which is preliminary data.</text>
</comment>